<dbReference type="InterPro" id="IPR003829">
    <property type="entry name" value="Pirin_N_dom"/>
</dbReference>
<feature type="binding site" evidence="2">
    <location>
        <position position="108"/>
    </location>
    <ligand>
        <name>Fe cation</name>
        <dbReference type="ChEBI" id="CHEBI:24875"/>
    </ligand>
</feature>
<dbReference type="PANTHER" id="PTHR13903:SF31">
    <property type="entry name" value="CUPIN-DOMAIN CONTAINING PROTEIN"/>
    <property type="match status" value="1"/>
</dbReference>
<feature type="domain" description="Pirin C-terminal" evidence="5">
    <location>
        <begin position="185"/>
        <end position="291"/>
    </location>
</feature>
<dbReference type="eggNOG" id="COG1741">
    <property type="taxonomic scope" value="Bacteria"/>
</dbReference>
<dbReference type="EMBL" id="CP003863">
    <property type="protein sequence ID" value="AFT85250.1"/>
    <property type="molecule type" value="Genomic_DNA"/>
</dbReference>
<feature type="domain" description="Pirin N-terminal" evidence="4">
    <location>
        <begin position="27"/>
        <end position="130"/>
    </location>
</feature>
<dbReference type="PATRIC" id="fig|1229205.11.peg.1270"/>
<dbReference type="InterPro" id="IPR011051">
    <property type="entry name" value="RmlC_Cupin_sf"/>
</dbReference>
<evidence type="ECO:0000313" key="6">
    <source>
        <dbReference type="EMBL" id="AFT85250.1"/>
    </source>
</evidence>
<feature type="binding site" evidence="2">
    <location>
        <position position="66"/>
    </location>
    <ligand>
        <name>Fe cation</name>
        <dbReference type="ChEBI" id="CHEBI:24875"/>
    </ligand>
</feature>
<dbReference type="CDD" id="cd02909">
    <property type="entry name" value="cupin_pirin_N"/>
    <property type="match status" value="1"/>
</dbReference>
<comment type="cofactor">
    <cofactor evidence="2">
        <name>Fe cation</name>
        <dbReference type="ChEBI" id="CHEBI:24875"/>
    </cofactor>
    <text evidence="2">Binds 1 Fe cation per subunit.</text>
</comment>
<feature type="binding site" evidence="2">
    <location>
        <position position="64"/>
    </location>
    <ligand>
        <name>Fe cation</name>
        <dbReference type="ChEBI" id="CHEBI:24875"/>
    </ligand>
</feature>
<feature type="binding site" evidence="2">
    <location>
        <position position="110"/>
    </location>
    <ligand>
        <name>Fe cation</name>
        <dbReference type="ChEBI" id="CHEBI:24875"/>
    </ligand>
</feature>
<evidence type="ECO:0000313" key="7">
    <source>
        <dbReference type="Proteomes" id="UP000010105"/>
    </source>
</evidence>
<dbReference type="Gene3D" id="2.60.120.10">
    <property type="entry name" value="Jelly Rolls"/>
    <property type="match status" value="2"/>
</dbReference>
<protein>
    <submittedName>
        <fullName evidence="6">Pirin</fullName>
    </submittedName>
</protein>
<evidence type="ECO:0000256" key="2">
    <source>
        <dbReference type="PIRSR" id="PIRSR006232-1"/>
    </source>
</evidence>
<keyword evidence="2" id="KW-0479">Metal-binding</keyword>
<keyword evidence="2" id="KW-0408">Iron</keyword>
<evidence type="ECO:0000259" key="4">
    <source>
        <dbReference type="Pfam" id="PF02678"/>
    </source>
</evidence>
<dbReference type="PIRSF" id="PIRSF006232">
    <property type="entry name" value="Pirin"/>
    <property type="match status" value="1"/>
</dbReference>
<organism evidence="6 7">
    <name type="scientific">Paraburkholderia phenoliruptrix BR3459a</name>
    <dbReference type="NCBI Taxonomy" id="1229205"/>
    <lineage>
        <taxon>Bacteria</taxon>
        <taxon>Pseudomonadati</taxon>
        <taxon>Pseudomonadota</taxon>
        <taxon>Betaproteobacteria</taxon>
        <taxon>Burkholderiales</taxon>
        <taxon>Burkholderiaceae</taxon>
        <taxon>Paraburkholderia</taxon>
    </lineage>
</organism>
<reference evidence="6 7" key="1">
    <citation type="journal article" date="2012" name="J. Bacteriol.">
        <title>Complete Genome Sequence of Burkholderia phenoliruptrix BR3459a (CLA1), a Heat-Tolerant, Nitrogen-Fixing Symbiont of Mimosa flocculosa.</title>
        <authorList>
            <person name="de Oliveira Cunha C."/>
            <person name="Goda Zuleta L.F."/>
            <person name="Paula de Almeida L.G."/>
            <person name="Prioli Ciapina L."/>
            <person name="Lustrino Borges W."/>
            <person name="Pitard R.M."/>
            <person name="Baldani J.I."/>
            <person name="Straliotto R."/>
            <person name="de Faria S.M."/>
            <person name="Hungria M."/>
            <person name="Sousa Cavada B."/>
            <person name="Mercante F.M."/>
            <person name="Ribeiro de Vasconcelos A.T."/>
        </authorList>
    </citation>
    <scope>NUCLEOTIDE SEQUENCE [LARGE SCALE GENOMIC DNA]</scope>
    <source>
        <strain evidence="6 7">BR3459a</strain>
    </source>
</reference>
<evidence type="ECO:0000259" key="5">
    <source>
        <dbReference type="Pfam" id="PF05726"/>
    </source>
</evidence>
<dbReference type="InterPro" id="IPR012093">
    <property type="entry name" value="Pirin"/>
</dbReference>
<sequence>MILMTATRTIERTYPAVRTIEGGGFVVHRPFPTRMLMDFDPFLLLDEMGPVDYAPGEAKGAPDHPHRGFETVTYVLEGQFGHKDSAGHSGTLHAGDVQWMTAGAGVVHSEMPDPSFVRTGGRVHGLQVWVNLPRRDKMIAPRYQEVPSAKIPLATSADGKVRVKVIAGEALGVKAAVETRTPILYQHFSLQPGATIRQPVPADYRVFAYGLSGKGFYGEGDARQEIDARKMVVFRNDGDAVTLAAGEEPLEVLLLGGVPLKEPVVRYGPFVMNTEDEIRQAVVDYQAGRMGAITH</sequence>
<evidence type="ECO:0000256" key="1">
    <source>
        <dbReference type="ARBA" id="ARBA00008416"/>
    </source>
</evidence>
<dbReference type="Pfam" id="PF02678">
    <property type="entry name" value="Pirin"/>
    <property type="match status" value="1"/>
</dbReference>
<dbReference type="PANTHER" id="PTHR13903">
    <property type="entry name" value="PIRIN-RELATED"/>
    <property type="match status" value="1"/>
</dbReference>
<dbReference type="STRING" id="1229205.BUPH_01674"/>
<dbReference type="Proteomes" id="UP000010105">
    <property type="component" value="Chromosome 1"/>
</dbReference>
<proteinExistence type="inferred from homology"/>
<dbReference type="AlphaFoldDB" id="K0DKE0"/>
<accession>K0DKE0</accession>
<dbReference type="KEGG" id="bpx:BUPH_01674"/>
<dbReference type="InterPro" id="IPR008778">
    <property type="entry name" value="Pirin_C_dom"/>
</dbReference>
<dbReference type="CDD" id="cd02247">
    <property type="entry name" value="cupin_pirin_C"/>
    <property type="match status" value="1"/>
</dbReference>
<evidence type="ECO:0000256" key="3">
    <source>
        <dbReference type="RuleBase" id="RU003457"/>
    </source>
</evidence>
<dbReference type="SUPFAM" id="SSF51182">
    <property type="entry name" value="RmlC-like cupins"/>
    <property type="match status" value="1"/>
</dbReference>
<name>K0DKE0_9BURK</name>
<dbReference type="HOGENOM" id="CLU_045717_5_1_4"/>
<gene>
    <name evidence="6" type="ORF">BUPH_01674</name>
</gene>
<dbReference type="Pfam" id="PF05726">
    <property type="entry name" value="Pirin_C"/>
    <property type="match status" value="1"/>
</dbReference>
<comment type="similarity">
    <text evidence="1 3">Belongs to the pirin family.</text>
</comment>
<dbReference type="InterPro" id="IPR014710">
    <property type="entry name" value="RmlC-like_jellyroll"/>
</dbReference>
<dbReference type="GO" id="GO:0046872">
    <property type="term" value="F:metal ion binding"/>
    <property type="evidence" value="ECO:0007669"/>
    <property type="project" value="UniProtKB-KW"/>
</dbReference>